<dbReference type="Proteomes" id="UP000059542">
    <property type="component" value="Chromosome"/>
</dbReference>
<dbReference type="SUPFAM" id="SSF48452">
    <property type="entry name" value="TPR-like"/>
    <property type="match status" value="1"/>
</dbReference>
<dbReference type="STRING" id="1411621.AUC43_19100"/>
<reference evidence="1 2" key="1">
    <citation type="submission" date="2015-12" db="EMBL/GenBank/DDBJ databases">
        <authorList>
            <person name="Shamseldin A."/>
            <person name="Moawad H."/>
            <person name="Abd El-Rahim W.M."/>
            <person name="Sadowsky M.J."/>
        </authorList>
    </citation>
    <scope>NUCLEOTIDE SEQUENCE [LARGE SCALE GENOMIC DNA]</scope>
    <source>
        <strain evidence="1 2">DG5B</strain>
    </source>
</reference>
<evidence type="ECO:0008006" key="3">
    <source>
        <dbReference type="Google" id="ProtNLM"/>
    </source>
</evidence>
<dbReference type="AlphaFoldDB" id="A0A0U4CFM9"/>
<dbReference type="Gene3D" id="1.25.40.390">
    <property type="match status" value="1"/>
</dbReference>
<dbReference type="KEGG" id="hyg:AUC43_19100"/>
<dbReference type="Pfam" id="PF12771">
    <property type="entry name" value="SusD-like_2"/>
    <property type="match status" value="1"/>
</dbReference>
<gene>
    <name evidence="1" type="ORF">AUC43_19100</name>
</gene>
<dbReference type="InterPro" id="IPR011990">
    <property type="entry name" value="TPR-like_helical_dom_sf"/>
</dbReference>
<dbReference type="InterPro" id="IPR041662">
    <property type="entry name" value="SusD-like_2"/>
</dbReference>
<dbReference type="EMBL" id="CP013909">
    <property type="protein sequence ID" value="ALW87001.1"/>
    <property type="molecule type" value="Genomic_DNA"/>
</dbReference>
<name>A0A0U4CFM9_9BACT</name>
<accession>A0A0U4CFM9</accession>
<proteinExistence type="predicted"/>
<evidence type="ECO:0000313" key="1">
    <source>
        <dbReference type="EMBL" id="ALW87001.1"/>
    </source>
</evidence>
<evidence type="ECO:0000313" key="2">
    <source>
        <dbReference type="Proteomes" id="UP000059542"/>
    </source>
</evidence>
<organism evidence="1 2">
    <name type="scientific">Hymenobacter sedentarius</name>
    <dbReference type="NCBI Taxonomy" id="1411621"/>
    <lineage>
        <taxon>Bacteria</taxon>
        <taxon>Pseudomonadati</taxon>
        <taxon>Bacteroidota</taxon>
        <taxon>Cytophagia</taxon>
        <taxon>Cytophagales</taxon>
        <taxon>Hymenobacteraceae</taxon>
        <taxon>Hymenobacter</taxon>
    </lineage>
</organism>
<keyword evidence="2" id="KW-1185">Reference proteome</keyword>
<sequence>MDSLKDYNVDPKSATNVQGATLVSGAERRLVRELTSTNVNQNPFRLYVQYWTETTYLDEANYDFETRTINRNFWAEMYVGVLTNLKEANRVIAADNTLDAKVKANQQACSEILAVYAWSTLVNTYGNVPYSEALDFAKPTPKYDDAATIYTDLFKRLDAALASLDPTAAGLGSADLIYNGSISKWAKFGNSLKLRMALTIADVDAAKAKTLAEQTVGKVFTANTDNAALAFTSASPNTNPLFEDLIQSNRKDFVGTSFFIDQLNAVNDPRLPYFFKLKPNTTVYAGGTAGSTSPYSSFSAPGTALENPTLPGVLQTYSEVEFLLAEAVARGFAVTGTAESHYNAAITASILSFGGTAADAATYLAQPKVAYATAAGDYKQKIGTQKYYALYDNPVEAYKEVRRLDWPKIVAPKSAVSAFPLRFTYPTTEKNLNTASNKAAADAIGGDVVTTRIFWDKF</sequence>
<protein>
    <recommendedName>
        <fullName evidence="3">SusD/RagB family nutrient-binding outer membrane lipoprotein</fullName>
    </recommendedName>
</protein>